<evidence type="ECO:0000313" key="1">
    <source>
        <dbReference type="EMBL" id="MBX73099.1"/>
    </source>
</evidence>
<reference evidence="1" key="1">
    <citation type="submission" date="2018-02" db="EMBL/GenBank/DDBJ databases">
        <title>Rhizophora mucronata_Transcriptome.</title>
        <authorList>
            <person name="Meera S.P."/>
            <person name="Sreeshan A."/>
            <person name="Augustine A."/>
        </authorList>
    </citation>
    <scope>NUCLEOTIDE SEQUENCE</scope>
    <source>
        <tissue evidence="1">Leaf</tissue>
    </source>
</reference>
<dbReference type="EMBL" id="GGEC01092615">
    <property type="protein sequence ID" value="MBX73099.1"/>
    <property type="molecule type" value="Transcribed_RNA"/>
</dbReference>
<dbReference type="AlphaFoldDB" id="A0A2P2R1F5"/>
<name>A0A2P2R1F5_RHIMU</name>
<proteinExistence type="predicted"/>
<accession>A0A2P2R1F5</accession>
<organism evidence="1">
    <name type="scientific">Rhizophora mucronata</name>
    <name type="common">Asiatic mangrove</name>
    <dbReference type="NCBI Taxonomy" id="61149"/>
    <lineage>
        <taxon>Eukaryota</taxon>
        <taxon>Viridiplantae</taxon>
        <taxon>Streptophyta</taxon>
        <taxon>Embryophyta</taxon>
        <taxon>Tracheophyta</taxon>
        <taxon>Spermatophyta</taxon>
        <taxon>Magnoliopsida</taxon>
        <taxon>eudicotyledons</taxon>
        <taxon>Gunneridae</taxon>
        <taxon>Pentapetalae</taxon>
        <taxon>rosids</taxon>
        <taxon>fabids</taxon>
        <taxon>Malpighiales</taxon>
        <taxon>Rhizophoraceae</taxon>
        <taxon>Rhizophora</taxon>
    </lineage>
</organism>
<protein>
    <submittedName>
        <fullName evidence="1">Uncharacterized protein</fullName>
    </submittedName>
</protein>
<sequence>MFKESRKRNKESRRYNLLGKQCLLYI</sequence>